<gene>
    <name evidence="1" type="ORF">CR155_10660</name>
</gene>
<sequence>MRSMEISRRRFLALLAAYGAGPTAIGAARAQPSPVGTDSRSLYLSARKNDGRYEAAVFDEKGNDRLVIPMPDRGHSFALDPVRGRATVFERQPGFFAITFDVAGKSPPQTMQASPGRHFYGHGVYSPNGDIMVATENVYEAGQGVLGIYDSSGKGQYRRLGEWSSGGIGPHEIVLMPDGRTVCVANGGILTHPDYGKLQLNGDTMHPSLAYVDMHSGELLEQVFLEPSLRKLSIRHLVVDAAGAVWFGCQYTGTAQDRPPLVGRHRRGMPLQLFTGPDEALRSMNNYVGSMAANLAGTVIATSSPVGGKVLFWDAQSGKFLESRDISDGCGVASAQEYQFIVSSGRGTLQRLTVPGGDETIQQSPGISWDNHLRRLRYSAAATTQG</sequence>
<proteinExistence type="predicted"/>
<reference evidence="1 2" key="1">
    <citation type="submission" date="2017-10" db="EMBL/GenBank/DDBJ databases">
        <title>Two draft genome sequences of Pusillimonas sp. strains isolated from a nitrate- and radionuclide-contaminated groundwater in Russia.</title>
        <authorList>
            <person name="Grouzdev D.S."/>
            <person name="Tourova T.P."/>
            <person name="Goeva M.A."/>
            <person name="Babich T.L."/>
            <person name="Sokolova D.S."/>
            <person name="Abdullin R."/>
            <person name="Poltaraus A.B."/>
            <person name="Toshchakov S.V."/>
            <person name="Nazina T.N."/>
        </authorList>
    </citation>
    <scope>NUCLEOTIDE SEQUENCE [LARGE SCALE GENOMIC DNA]</scope>
    <source>
        <strain evidence="1 2">JR1/69-2-13</strain>
    </source>
</reference>
<dbReference type="PROSITE" id="PS51318">
    <property type="entry name" value="TAT"/>
    <property type="match status" value="1"/>
</dbReference>
<evidence type="ECO:0000313" key="1">
    <source>
        <dbReference type="EMBL" id="PLC53891.1"/>
    </source>
</evidence>
<dbReference type="EMBL" id="PDNV01000006">
    <property type="protein sequence ID" value="PLC53891.1"/>
    <property type="molecule type" value="Genomic_DNA"/>
</dbReference>
<dbReference type="InterPro" id="IPR006311">
    <property type="entry name" value="TAT_signal"/>
</dbReference>
<comment type="caution">
    <text evidence="1">The sequence shown here is derived from an EMBL/GenBank/DDBJ whole genome shotgun (WGS) entry which is preliminary data.</text>
</comment>
<dbReference type="SUPFAM" id="SSF69322">
    <property type="entry name" value="Tricorn protease domain 2"/>
    <property type="match status" value="1"/>
</dbReference>
<dbReference type="Proteomes" id="UP000234328">
    <property type="component" value="Unassembled WGS sequence"/>
</dbReference>
<keyword evidence="2" id="KW-1185">Reference proteome</keyword>
<protein>
    <submittedName>
        <fullName evidence="1">Tat pathway signal protein</fullName>
    </submittedName>
</protein>
<dbReference type="OrthoDB" id="5624218at2"/>
<accession>A0A2N4UFU4</accession>
<dbReference type="PIRSF" id="PIRSF028101">
    <property type="entry name" value="UCP028101"/>
    <property type="match status" value="1"/>
</dbReference>
<evidence type="ECO:0000313" key="2">
    <source>
        <dbReference type="Proteomes" id="UP000234328"/>
    </source>
</evidence>
<name>A0A2N4UFU4_9BURK</name>
<dbReference type="AlphaFoldDB" id="A0A2N4UFU4"/>
<dbReference type="InterPro" id="IPR008311">
    <property type="entry name" value="UCP028101"/>
</dbReference>
<dbReference type="Pfam" id="PF07433">
    <property type="entry name" value="DUF1513"/>
    <property type="match status" value="1"/>
</dbReference>
<organism evidence="1 2">
    <name type="scientific">Pollutimonas nitritireducens</name>
    <dbReference type="NCBI Taxonomy" id="2045209"/>
    <lineage>
        <taxon>Bacteria</taxon>
        <taxon>Pseudomonadati</taxon>
        <taxon>Pseudomonadota</taxon>
        <taxon>Betaproteobacteria</taxon>
        <taxon>Burkholderiales</taxon>
        <taxon>Alcaligenaceae</taxon>
        <taxon>Pollutimonas</taxon>
    </lineage>
</organism>